<dbReference type="Gramene" id="mRNA:HanXRQr2_Chr03g0099621">
    <property type="protein sequence ID" value="mRNA:HanXRQr2_Chr03g0099621"/>
    <property type="gene ID" value="HanXRQr2_Chr03g0099621"/>
</dbReference>
<evidence type="ECO:0000256" key="1">
    <source>
        <dbReference type="SAM" id="MobiDB-lite"/>
    </source>
</evidence>
<evidence type="ECO:0000313" key="3">
    <source>
        <dbReference type="Proteomes" id="UP000215914"/>
    </source>
</evidence>
<feature type="compositionally biased region" description="Polar residues" evidence="1">
    <location>
        <begin position="254"/>
        <end position="265"/>
    </location>
</feature>
<dbReference type="AlphaFoldDB" id="A0A9K3JEM4"/>
<sequence length="277" mass="29907">MEFCDPTRIPKEDLKIPRGAGWYEKLLALPKQTFGEQVLVATGMNDRWPRTNTNVPMLLLRRRLPSITGRSMQTLVLWACGPCAGVRSSGTSKIRCNFMYPSTEFFVAPKTMTEGACIPNPRPCRAITPAGEEVVLISNEESIASSEHELKSPLNVFAGSLREVSVDHKDEKPNRVSKKKVVTIAEGARPKKLEATGAASDAASHKGTAHPQQRNLDDFVYVADSLAELHSLGAKAKTGRAAVARSSGSVSAKDQPSSATPTSTPAEEEVDIDPVPT</sequence>
<reference evidence="2" key="2">
    <citation type="submission" date="2020-06" db="EMBL/GenBank/DDBJ databases">
        <title>Helianthus annuus Genome sequencing and assembly Release 2.</title>
        <authorList>
            <person name="Gouzy J."/>
            <person name="Langlade N."/>
            <person name="Munos S."/>
        </authorList>
    </citation>
    <scope>NUCLEOTIDE SEQUENCE</scope>
    <source>
        <tissue evidence="2">Leaves</tissue>
    </source>
</reference>
<accession>A0A9K3JEM4</accession>
<feature type="compositionally biased region" description="Low complexity" evidence="1">
    <location>
        <begin position="239"/>
        <end position="252"/>
    </location>
</feature>
<protein>
    <submittedName>
        <fullName evidence="2">Uncharacterized protein</fullName>
    </submittedName>
</protein>
<dbReference type="Proteomes" id="UP000215914">
    <property type="component" value="Unassembled WGS sequence"/>
</dbReference>
<reference evidence="2" key="1">
    <citation type="journal article" date="2017" name="Nature">
        <title>The sunflower genome provides insights into oil metabolism, flowering and Asterid evolution.</title>
        <authorList>
            <person name="Badouin H."/>
            <person name="Gouzy J."/>
            <person name="Grassa C.J."/>
            <person name="Murat F."/>
            <person name="Staton S.E."/>
            <person name="Cottret L."/>
            <person name="Lelandais-Briere C."/>
            <person name="Owens G.L."/>
            <person name="Carrere S."/>
            <person name="Mayjonade B."/>
            <person name="Legrand L."/>
            <person name="Gill N."/>
            <person name="Kane N.C."/>
            <person name="Bowers J.E."/>
            <person name="Hubner S."/>
            <person name="Bellec A."/>
            <person name="Berard A."/>
            <person name="Berges H."/>
            <person name="Blanchet N."/>
            <person name="Boniface M.C."/>
            <person name="Brunel D."/>
            <person name="Catrice O."/>
            <person name="Chaidir N."/>
            <person name="Claudel C."/>
            <person name="Donnadieu C."/>
            <person name="Faraut T."/>
            <person name="Fievet G."/>
            <person name="Helmstetter N."/>
            <person name="King M."/>
            <person name="Knapp S.J."/>
            <person name="Lai Z."/>
            <person name="Le Paslier M.C."/>
            <person name="Lippi Y."/>
            <person name="Lorenzon L."/>
            <person name="Mandel J.R."/>
            <person name="Marage G."/>
            <person name="Marchand G."/>
            <person name="Marquand E."/>
            <person name="Bret-Mestries E."/>
            <person name="Morien E."/>
            <person name="Nambeesan S."/>
            <person name="Nguyen T."/>
            <person name="Pegot-Espagnet P."/>
            <person name="Pouilly N."/>
            <person name="Raftis F."/>
            <person name="Sallet E."/>
            <person name="Schiex T."/>
            <person name="Thomas J."/>
            <person name="Vandecasteele C."/>
            <person name="Vares D."/>
            <person name="Vear F."/>
            <person name="Vautrin S."/>
            <person name="Crespi M."/>
            <person name="Mangin B."/>
            <person name="Burke J.M."/>
            <person name="Salse J."/>
            <person name="Munos S."/>
            <person name="Vincourt P."/>
            <person name="Rieseberg L.H."/>
            <person name="Langlade N.B."/>
        </authorList>
    </citation>
    <scope>NUCLEOTIDE SEQUENCE</scope>
    <source>
        <tissue evidence="2">Leaves</tissue>
    </source>
</reference>
<keyword evidence="3" id="KW-1185">Reference proteome</keyword>
<comment type="caution">
    <text evidence="2">The sequence shown here is derived from an EMBL/GenBank/DDBJ whole genome shotgun (WGS) entry which is preliminary data.</text>
</comment>
<feature type="compositionally biased region" description="Acidic residues" evidence="1">
    <location>
        <begin position="266"/>
        <end position="277"/>
    </location>
</feature>
<dbReference type="EMBL" id="MNCJ02000318">
    <property type="protein sequence ID" value="KAF5813534.1"/>
    <property type="molecule type" value="Genomic_DNA"/>
</dbReference>
<name>A0A9K3JEM4_HELAN</name>
<proteinExistence type="predicted"/>
<organism evidence="2 3">
    <name type="scientific">Helianthus annuus</name>
    <name type="common">Common sunflower</name>
    <dbReference type="NCBI Taxonomy" id="4232"/>
    <lineage>
        <taxon>Eukaryota</taxon>
        <taxon>Viridiplantae</taxon>
        <taxon>Streptophyta</taxon>
        <taxon>Embryophyta</taxon>
        <taxon>Tracheophyta</taxon>
        <taxon>Spermatophyta</taxon>
        <taxon>Magnoliopsida</taxon>
        <taxon>eudicotyledons</taxon>
        <taxon>Gunneridae</taxon>
        <taxon>Pentapetalae</taxon>
        <taxon>asterids</taxon>
        <taxon>campanulids</taxon>
        <taxon>Asterales</taxon>
        <taxon>Asteraceae</taxon>
        <taxon>Asteroideae</taxon>
        <taxon>Heliantheae alliance</taxon>
        <taxon>Heliantheae</taxon>
        <taxon>Helianthus</taxon>
    </lineage>
</organism>
<feature type="region of interest" description="Disordered" evidence="1">
    <location>
        <begin position="168"/>
        <end position="212"/>
    </location>
</feature>
<evidence type="ECO:0000313" key="2">
    <source>
        <dbReference type="EMBL" id="KAF5813534.1"/>
    </source>
</evidence>
<gene>
    <name evidence="2" type="ORF">HanXRQr2_Chr03g0099621</name>
</gene>
<feature type="region of interest" description="Disordered" evidence="1">
    <location>
        <begin position="235"/>
        <end position="277"/>
    </location>
</feature>